<dbReference type="AlphaFoldDB" id="E5A894"/>
<organism evidence="2">
    <name type="scientific">Leptosphaeria maculans (strain JN3 / isolate v23.1.3 / race Av1-4-5-6-7-8)</name>
    <name type="common">Blackleg fungus</name>
    <name type="synonym">Phoma lingam</name>
    <dbReference type="NCBI Taxonomy" id="985895"/>
    <lineage>
        <taxon>Eukaryota</taxon>
        <taxon>Fungi</taxon>
        <taxon>Dikarya</taxon>
        <taxon>Ascomycota</taxon>
        <taxon>Pezizomycotina</taxon>
        <taxon>Dothideomycetes</taxon>
        <taxon>Pleosporomycetidae</taxon>
        <taxon>Pleosporales</taxon>
        <taxon>Pleosporineae</taxon>
        <taxon>Leptosphaeriaceae</taxon>
        <taxon>Plenodomus</taxon>
        <taxon>Plenodomus lingam/Leptosphaeria maculans species complex</taxon>
    </lineage>
</organism>
<dbReference type="HOGENOM" id="CLU_3368656_0_0_1"/>
<evidence type="ECO:0000313" key="1">
    <source>
        <dbReference type="EMBL" id="CBX99839.1"/>
    </source>
</evidence>
<name>E5A894_LEPMJ</name>
<accession>E5A894</accession>
<keyword evidence="2" id="KW-1185">Reference proteome</keyword>
<sequence>MAWHGMGRGLFGPVRADVTHLPYLPVAASTGTAYR</sequence>
<dbReference type="EMBL" id="FP929137">
    <property type="protein sequence ID" value="CBX99839.1"/>
    <property type="molecule type" value="Genomic_DNA"/>
</dbReference>
<dbReference type="InParanoid" id="E5A894"/>
<dbReference type="VEuPathDB" id="FungiDB:LEMA_uP074280.1"/>
<dbReference type="Proteomes" id="UP000002668">
    <property type="component" value="Genome"/>
</dbReference>
<evidence type="ECO:0000313" key="2">
    <source>
        <dbReference type="Proteomes" id="UP000002668"/>
    </source>
</evidence>
<proteinExistence type="predicted"/>
<reference evidence="2" key="1">
    <citation type="journal article" date="2011" name="Nat. Commun.">
        <title>Effector diversification within compartments of the Leptosphaeria maculans genome affected by Repeat-Induced Point mutations.</title>
        <authorList>
            <person name="Rouxel T."/>
            <person name="Grandaubert J."/>
            <person name="Hane J.K."/>
            <person name="Hoede C."/>
            <person name="van de Wouw A.P."/>
            <person name="Couloux A."/>
            <person name="Dominguez V."/>
            <person name="Anthouard V."/>
            <person name="Bally P."/>
            <person name="Bourras S."/>
            <person name="Cozijnsen A.J."/>
            <person name="Ciuffetti L.M."/>
            <person name="Degrave A."/>
            <person name="Dilmaghani A."/>
            <person name="Duret L."/>
            <person name="Fudal I."/>
            <person name="Goodwin S.B."/>
            <person name="Gout L."/>
            <person name="Glaser N."/>
            <person name="Linglin J."/>
            <person name="Kema G.H.J."/>
            <person name="Lapalu N."/>
            <person name="Lawrence C.B."/>
            <person name="May K."/>
            <person name="Meyer M."/>
            <person name="Ollivier B."/>
            <person name="Poulain J."/>
            <person name="Schoch C.L."/>
            <person name="Simon A."/>
            <person name="Spatafora J.W."/>
            <person name="Stachowiak A."/>
            <person name="Turgeon B.G."/>
            <person name="Tyler B.M."/>
            <person name="Vincent D."/>
            <person name="Weissenbach J."/>
            <person name="Amselem J."/>
            <person name="Quesneville H."/>
            <person name="Oliver R.P."/>
            <person name="Wincker P."/>
            <person name="Balesdent M.-H."/>
            <person name="Howlett B.J."/>
        </authorList>
    </citation>
    <scope>NUCLEOTIDE SEQUENCE [LARGE SCALE GENOMIC DNA]</scope>
    <source>
        <strain evidence="2">JN3 / isolate v23.1.3 / race Av1-4-5-6-7-8</strain>
    </source>
</reference>
<gene>
    <name evidence="1" type="ORF">LEMA_uP074280.1</name>
</gene>
<protein>
    <submittedName>
        <fullName evidence="1">Predicted protein</fullName>
    </submittedName>
</protein>